<comment type="caution">
    <text evidence="1">The sequence shown here is derived from an EMBL/GenBank/DDBJ whole genome shotgun (WGS) entry which is preliminary data.</text>
</comment>
<dbReference type="AlphaFoldDB" id="A0A4Y7TWB9"/>
<evidence type="ECO:0000313" key="2">
    <source>
        <dbReference type="Proteomes" id="UP000298030"/>
    </source>
</evidence>
<sequence length="71" mass="7903">MHDALDLSVALGKIAFEGGAIDEVLGKFEDQMFERASMYSAFCMSNQEAWYSGKSAKEVVDQITNMFGWAK</sequence>
<accession>A0A4Y7TWB9</accession>
<gene>
    <name evidence="1" type="ORF">FA13DRAFT_1725486</name>
</gene>
<evidence type="ECO:0008006" key="3">
    <source>
        <dbReference type="Google" id="ProtNLM"/>
    </source>
</evidence>
<dbReference type="Proteomes" id="UP000298030">
    <property type="component" value="Unassembled WGS sequence"/>
</dbReference>
<keyword evidence="2" id="KW-1185">Reference proteome</keyword>
<reference evidence="1 2" key="1">
    <citation type="journal article" date="2019" name="Nat. Ecol. Evol.">
        <title>Megaphylogeny resolves global patterns of mushroom evolution.</title>
        <authorList>
            <person name="Varga T."/>
            <person name="Krizsan K."/>
            <person name="Foldi C."/>
            <person name="Dima B."/>
            <person name="Sanchez-Garcia M."/>
            <person name="Sanchez-Ramirez S."/>
            <person name="Szollosi G.J."/>
            <person name="Szarkandi J.G."/>
            <person name="Papp V."/>
            <person name="Albert L."/>
            <person name="Andreopoulos W."/>
            <person name="Angelini C."/>
            <person name="Antonin V."/>
            <person name="Barry K.W."/>
            <person name="Bougher N.L."/>
            <person name="Buchanan P."/>
            <person name="Buyck B."/>
            <person name="Bense V."/>
            <person name="Catcheside P."/>
            <person name="Chovatia M."/>
            <person name="Cooper J."/>
            <person name="Damon W."/>
            <person name="Desjardin D."/>
            <person name="Finy P."/>
            <person name="Geml J."/>
            <person name="Haridas S."/>
            <person name="Hughes K."/>
            <person name="Justo A."/>
            <person name="Karasinski D."/>
            <person name="Kautmanova I."/>
            <person name="Kiss B."/>
            <person name="Kocsube S."/>
            <person name="Kotiranta H."/>
            <person name="LaButti K.M."/>
            <person name="Lechner B.E."/>
            <person name="Liimatainen K."/>
            <person name="Lipzen A."/>
            <person name="Lukacs Z."/>
            <person name="Mihaltcheva S."/>
            <person name="Morgado L.N."/>
            <person name="Niskanen T."/>
            <person name="Noordeloos M.E."/>
            <person name="Ohm R.A."/>
            <person name="Ortiz-Santana B."/>
            <person name="Ovrebo C."/>
            <person name="Racz N."/>
            <person name="Riley R."/>
            <person name="Savchenko A."/>
            <person name="Shiryaev A."/>
            <person name="Soop K."/>
            <person name="Spirin V."/>
            <person name="Szebenyi C."/>
            <person name="Tomsovsky M."/>
            <person name="Tulloss R.E."/>
            <person name="Uehling J."/>
            <person name="Grigoriev I.V."/>
            <person name="Vagvolgyi C."/>
            <person name="Papp T."/>
            <person name="Martin F.M."/>
            <person name="Miettinen O."/>
            <person name="Hibbett D.S."/>
            <person name="Nagy L.G."/>
        </authorList>
    </citation>
    <scope>NUCLEOTIDE SEQUENCE [LARGE SCALE GENOMIC DNA]</scope>
    <source>
        <strain evidence="1 2">FP101781</strain>
    </source>
</reference>
<dbReference type="EMBL" id="QPFP01000003">
    <property type="protein sequence ID" value="TEB37869.1"/>
    <property type="molecule type" value="Genomic_DNA"/>
</dbReference>
<name>A0A4Y7TWB9_COPMI</name>
<organism evidence="1 2">
    <name type="scientific">Coprinellus micaceus</name>
    <name type="common">Glistening ink-cap mushroom</name>
    <name type="synonym">Coprinus micaceus</name>
    <dbReference type="NCBI Taxonomy" id="71717"/>
    <lineage>
        <taxon>Eukaryota</taxon>
        <taxon>Fungi</taxon>
        <taxon>Dikarya</taxon>
        <taxon>Basidiomycota</taxon>
        <taxon>Agaricomycotina</taxon>
        <taxon>Agaricomycetes</taxon>
        <taxon>Agaricomycetidae</taxon>
        <taxon>Agaricales</taxon>
        <taxon>Agaricineae</taxon>
        <taxon>Psathyrellaceae</taxon>
        <taxon>Coprinellus</taxon>
    </lineage>
</organism>
<protein>
    <recommendedName>
        <fullName evidence="3">FAD-binding domain-containing protein</fullName>
    </recommendedName>
</protein>
<proteinExistence type="predicted"/>
<evidence type="ECO:0000313" key="1">
    <source>
        <dbReference type="EMBL" id="TEB37869.1"/>
    </source>
</evidence>